<keyword evidence="16" id="KW-0963">Cytoplasm</keyword>
<dbReference type="EC" id="1.8.1.7" evidence="3 16"/>
<dbReference type="GO" id="GO:0045454">
    <property type="term" value="P:cell redox homeostasis"/>
    <property type="evidence" value="ECO:0007669"/>
    <property type="project" value="InterPro"/>
</dbReference>
<dbReference type="InterPro" id="IPR001100">
    <property type="entry name" value="Pyr_nuc-diS_OxRdtase"/>
</dbReference>
<dbReference type="InterPro" id="IPR046952">
    <property type="entry name" value="GSHR/TRXR-like"/>
</dbReference>
<dbReference type="PIRSF" id="PIRSF000350">
    <property type="entry name" value="Mercury_reductase_MerA"/>
    <property type="match status" value="1"/>
</dbReference>
<keyword evidence="8" id="KW-1015">Disulfide bond</keyword>
<dbReference type="InterPro" id="IPR023753">
    <property type="entry name" value="FAD/NAD-binding_dom"/>
</dbReference>
<keyword evidence="9 15" id="KW-0676">Redox-active center</keyword>
<comment type="function">
    <text evidence="11 16">Catalyzes the reduction of glutathione disulfide (GSSG) to reduced glutathione (GSH). Constitutes the major mechanism to maintain a high GSH:GSSG ratio in the cytosol.</text>
</comment>
<evidence type="ECO:0000256" key="8">
    <source>
        <dbReference type="ARBA" id="ARBA00023157"/>
    </source>
</evidence>
<gene>
    <name evidence="19" type="ORF">C8F04DRAFT_1211111</name>
</gene>
<feature type="binding site" evidence="13">
    <location>
        <position position="281"/>
    </location>
    <ligand>
        <name>NAD(+)</name>
        <dbReference type="ChEBI" id="CHEBI:57540"/>
    </ligand>
</feature>
<evidence type="ECO:0000256" key="5">
    <source>
        <dbReference type="ARBA" id="ARBA00022630"/>
    </source>
</evidence>
<reference evidence="19" key="1">
    <citation type="submission" date="2023-03" db="EMBL/GenBank/DDBJ databases">
        <title>Massive genome expansion in bonnet fungi (Mycena s.s.) driven by repeated elements and novel gene families across ecological guilds.</title>
        <authorList>
            <consortium name="Lawrence Berkeley National Laboratory"/>
            <person name="Harder C.B."/>
            <person name="Miyauchi S."/>
            <person name="Viragh M."/>
            <person name="Kuo A."/>
            <person name="Thoen E."/>
            <person name="Andreopoulos B."/>
            <person name="Lu D."/>
            <person name="Skrede I."/>
            <person name="Drula E."/>
            <person name="Henrissat B."/>
            <person name="Morin E."/>
            <person name="Kohler A."/>
            <person name="Barry K."/>
            <person name="LaButti K."/>
            <person name="Morin E."/>
            <person name="Salamov A."/>
            <person name="Lipzen A."/>
            <person name="Mereny Z."/>
            <person name="Hegedus B."/>
            <person name="Baldrian P."/>
            <person name="Stursova M."/>
            <person name="Weitz H."/>
            <person name="Taylor A."/>
            <person name="Grigoriev I.V."/>
            <person name="Nagy L.G."/>
            <person name="Martin F."/>
            <person name="Kauserud H."/>
        </authorList>
    </citation>
    <scope>NUCLEOTIDE SEQUENCE</scope>
    <source>
        <strain evidence="19">CBHHK200</strain>
    </source>
</reference>
<evidence type="ECO:0000256" key="10">
    <source>
        <dbReference type="ARBA" id="ARBA00049142"/>
    </source>
</evidence>
<evidence type="ECO:0000256" key="9">
    <source>
        <dbReference type="ARBA" id="ARBA00023284"/>
    </source>
</evidence>
<dbReference type="FunFam" id="3.30.390.30:FF:000003">
    <property type="entry name" value="Glutathione reductase"/>
    <property type="match status" value="1"/>
</dbReference>
<dbReference type="Proteomes" id="UP001218188">
    <property type="component" value="Unassembled WGS sequence"/>
</dbReference>
<comment type="subcellular location">
    <subcellularLocation>
        <location evidence="16">Cytoplasm</location>
    </subcellularLocation>
</comment>
<accession>A0AAD6SR08</accession>
<dbReference type="InterPro" id="IPR012999">
    <property type="entry name" value="Pyr_OxRdtase_I_AS"/>
</dbReference>
<name>A0AAD6SR08_9AGAR</name>
<dbReference type="PRINTS" id="PR00368">
    <property type="entry name" value="FADPNR"/>
</dbReference>
<comment type="caution">
    <text evidence="19">The sequence shown here is derived from an EMBL/GenBank/DDBJ whole genome shotgun (WGS) entry which is preliminary data.</text>
</comment>
<dbReference type="FunFam" id="3.50.50.60:FF:000235">
    <property type="entry name" value="Glutathione reductase"/>
    <property type="match status" value="1"/>
</dbReference>
<feature type="disulfide bond" description="Redox-active" evidence="14">
    <location>
        <begin position="51"/>
        <end position="56"/>
    </location>
</feature>
<feature type="binding site" evidence="13">
    <location>
        <position position="126"/>
    </location>
    <ligand>
        <name>FAD</name>
        <dbReference type="ChEBI" id="CHEBI:57692"/>
    </ligand>
</feature>
<dbReference type="Gene3D" id="3.30.390.30">
    <property type="match status" value="1"/>
</dbReference>
<keyword evidence="13" id="KW-0520">NAD</keyword>
<evidence type="ECO:0000256" key="4">
    <source>
        <dbReference type="ARBA" id="ARBA00017111"/>
    </source>
</evidence>
<dbReference type="PANTHER" id="PTHR42737:SF2">
    <property type="entry name" value="GLUTATHIONE REDUCTASE"/>
    <property type="match status" value="1"/>
</dbReference>
<comment type="catalytic activity">
    <reaction evidence="10 16">
        <text>2 glutathione + NADP(+) = glutathione disulfide + NADPH + H(+)</text>
        <dbReference type="Rhea" id="RHEA:11740"/>
        <dbReference type="ChEBI" id="CHEBI:15378"/>
        <dbReference type="ChEBI" id="CHEBI:57783"/>
        <dbReference type="ChEBI" id="CHEBI:57925"/>
        <dbReference type="ChEBI" id="CHEBI:58297"/>
        <dbReference type="ChEBI" id="CHEBI:58349"/>
        <dbReference type="EC" id="1.8.1.7"/>
    </reaction>
</comment>
<keyword evidence="5 15" id="KW-0285">Flavoprotein</keyword>
<evidence type="ECO:0000256" key="12">
    <source>
        <dbReference type="PIRSR" id="PIRSR000350-2"/>
    </source>
</evidence>
<evidence type="ECO:0000313" key="19">
    <source>
        <dbReference type="EMBL" id="KAJ7032491.1"/>
    </source>
</evidence>
<evidence type="ECO:0000256" key="6">
    <source>
        <dbReference type="ARBA" id="ARBA00022827"/>
    </source>
</evidence>
<dbReference type="NCBIfam" id="TIGR01421">
    <property type="entry name" value="gluta_reduc_1"/>
    <property type="match status" value="1"/>
</dbReference>
<evidence type="ECO:0000259" key="17">
    <source>
        <dbReference type="Pfam" id="PF02852"/>
    </source>
</evidence>
<dbReference type="GO" id="GO:0005739">
    <property type="term" value="C:mitochondrion"/>
    <property type="evidence" value="ECO:0007669"/>
    <property type="project" value="TreeGrafter"/>
</dbReference>
<evidence type="ECO:0000256" key="16">
    <source>
        <dbReference type="RuleBase" id="RU365016"/>
    </source>
</evidence>
<dbReference type="GO" id="GO:0005829">
    <property type="term" value="C:cytosol"/>
    <property type="evidence" value="ECO:0007669"/>
    <property type="project" value="TreeGrafter"/>
</dbReference>
<dbReference type="PANTHER" id="PTHR42737">
    <property type="entry name" value="GLUTATHIONE REDUCTASE"/>
    <property type="match status" value="1"/>
</dbReference>
<organism evidence="19 20">
    <name type="scientific">Mycena alexandri</name>
    <dbReference type="NCBI Taxonomy" id="1745969"/>
    <lineage>
        <taxon>Eukaryota</taxon>
        <taxon>Fungi</taxon>
        <taxon>Dikarya</taxon>
        <taxon>Basidiomycota</taxon>
        <taxon>Agaricomycotina</taxon>
        <taxon>Agaricomycetes</taxon>
        <taxon>Agaricomycetidae</taxon>
        <taxon>Agaricales</taxon>
        <taxon>Marasmiineae</taxon>
        <taxon>Mycenaceae</taxon>
        <taxon>Mycena</taxon>
    </lineage>
</organism>
<evidence type="ECO:0000259" key="18">
    <source>
        <dbReference type="Pfam" id="PF07992"/>
    </source>
</evidence>
<dbReference type="InterPro" id="IPR004099">
    <property type="entry name" value="Pyr_nucl-diS_OxRdtase_dimer"/>
</dbReference>
<dbReference type="EMBL" id="JARJCM010000072">
    <property type="protein sequence ID" value="KAJ7032491.1"/>
    <property type="molecule type" value="Genomic_DNA"/>
</dbReference>
<dbReference type="PROSITE" id="PS00076">
    <property type="entry name" value="PYRIDINE_REDOX_1"/>
    <property type="match status" value="1"/>
</dbReference>
<comment type="similarity">
    <text evidence="1 15">Belongs to the class-I pyridine nucleotide-disulfide oxidoreductase family.</text>
</comment>
<dbReference type="InterPro" id="IPR006322">
    <property type="entry name" value="Glutathione_Rdtase_euk/bac"/>
</dbReference>
<dbReference type="GO" id="GO:0034599">
    <property type="term" value="P:cellular response to oxidative stress"/>
    <property type="evidence" value="ECO:0007669"/>
    <property type="project" value="TreeGrafter"/>
</dbReference>
<dbReference type="NCBIfam" id="NF004776">
    <property type="entry name" value="PRK06116.1"/>
    <property type="match status" value="1"/>
</dbReference>
<dbReference type="Gene3D" id="3.50.50.60">
    <property type="entry name" value="FAD/NAD(P)-binding domain"/>
    <property type="match status" value="2"/>
</dbReference>
<dbReference type="PROSITE" id="PS51257">
    <property type="entry name" value="PROKAR_LIPOPROTEIN"/>
    <property type="match status" value="1"/>
</dbReference>
<feature type="domain" description="Pyridine nucleotide-disulphide oxidoreductase dimerisation" evidence="17">
    <location>
        <begin position="360"/>
        <end position="471"/>
    </location>
</feature>
<dbReference type="SUPFAM" id="SSF51905">
    <property type="entry name" value="FAD/NAD(P)-binding domain"/>
    <property type="match status" value="1"/>
</dbReference>
<keyword evidence="13" id="KW-0547">Nucleotide-binding</keyword>
<dbReference type="PRINTS" id="PR00411">
    <property type="entry name" value="PNDRDTASEI"/>
</dbReference>
<comment type="cofactor">
    <cofactor evidence="13">
        <name>FAD</name>
        <dbReference type="ChEBI" id="CHEBI:57692"/>
    </cofactor>
    <text evidence="13">Binds 1 FAD per subunit.</text>
</comment>
<dbReference type="GO" id="GO:0006749">
    <property type="term" value="P:glutathione metabolic process"/>
    <property type="evidence" value="ECO:0007669"/>
    <property type="project" value="InterPro"/>
</dbReference>
<evidence type="ECO:0000256" key="14">
    <source>
        <dbReference type="PIRSR" id="PIRSR000350-4"/>
    </source>
</evidence>
<dbReference type="GO" id="GO:0050660">
    <property type="term" value="F:flavin adenine dinucleotide binding"/>
    <property type="evidence" value="ECO:0007669"/>
    <property type="project" value="InterPro"/>
</dbReference>
<feature type="domain" description="FAD/NAD(P)-binding" evidence="18">
    <location>
        <begin position="13"/>
        <end position="337"/>
    </location>
</feature>
<keyword evidence="16" id="KW-0521">NADP</keyword>
<feature type="binding site" evidence="13">
    <location>
        <begin position="193"/>
        <end position="200"/>
    </location>
    <ligand>
        <name>NAD(+)</name>
        <dbReference type="ChEBI" id="CHEBI:57540"/>
    </ligand>
</feature>
<protein>
    <recommendedName>
        <fullName evidence="4 16">Glutathione reductase</fullName>
        <ecNumber evidence="3 16">1.8.1.7</ecNumber>
    </recommendedName>
</protein>
<keyword evidence="20" id="KW-1185">Reference proteome</keyword>
<dbReference type="Pfam" id="PF07992">
    <property type="entry name" value="Pyr_redox_2"/>
    <property type="match status" value="1"/>
</dbReference>
<dbReference type="AlphaFoldDB" id="A0AAD6SR08"/>
<feature type="binding site" evidence="13">
    <location>
        <position position="60"/>
    </location>
    <ligand>
        <name>FAD</name>
        <dbReference type="ChEBI" id="CHEBI:57692"/>
    </ligand>
</feature>
<dbReference type="SUPFAM" id="SSF55424">
    <property type="entry name" value="FAD/NAD-linked reductases, dimerisation (C-terminal) domain"/>
    <property type="match status" value="1"/>
</dbReference>
<evidence type="ECO:0000256" key="2">
    <source>
        <dbReference type="ARBA" id="ARBA00011738"/>
    </source>
</evidence>
<dbReference type="GO" id="GO:0050661">
    <property type="term" value="F:NADP binding"/>
    <property type="evidence" value="ECO:0007669"/>
    <property type="project" value="InterPro"/>
</dbReference>
<evidence type="ECO:0000256" key="3">
    <source>
        <dbReference type="ARBA" id="ARBA00012607"/>
    </source>
</evidence>
<dbReference type="InterPro" id="IPR016156">
    <property type="entry name" value="FAD/NAD-linked_Rdtase_dimer_sf"/>
</dbReference>
<proteinExistence type="inferred from homology"/>
<sequence length="472" mass="51136">MPPIYDKPTVDKYDLVMIGGGSGGSACSRRAALYGKKVAVIEMSGILGGTCVNVGCVPKKIMWHAADLQEKITHHAQGYHIKGDAAIPKFDWATFKPQRDAYIRKLNGIYANNFEKEGVEHHTGFGRLTSASAVEVTRPDGQKYTLNTDNICIATGGHPIIPSDEEIPGASLGIDSDGFFALEEQPRRVAVVGAGYIAVELAGVFNALGSETHLVIRGETVLRTFDPAIQQTLTPWMEHTGLKLHKLSKVVKVTGEKGKVLTVTTDKGESLEVDALVWAIGRKALTAGMGLEELGIKLDEKADVVVDEYQNSTVKGVTAIGDVQGKALLTPVAIAAGRRLSNRLFGPAQYKDDKLSYEDIPTVVFSHPTIGTVGLTEPEARKKYGDTVTIYKTSFRSLYFSMIDEEHKEPSMFKLVCVGPEERVVGIHIIGAGSDEMMQGFAVAVKMKARKKDLDDTVAIHPTSAEELVTLR</sequence>
<evidence type="ECO:0000256" key="15">
    <source>
        <dbReference type="RuleBase" id="RU003691"/>
    </source>
</evidence>
<keyword evidence="7 15" id="KW-0560">Oxidoreductase</keyword>
<evidence type="ECO:0000313" key="20">
    <source>
        <dbReference type="Proteomes" id="UP001218188"/>
    </source>
</evidence>
<dbReference type="Pfam" id="PF02852">
    <property type="entry name" value="Pyr_redox_dim"/>
    <property type="match status" value="1"/>
</dbReference>
<evidence type="ECO:0000256" key="13">
    <source>
        <dbReference type="PIRSR" id="PIRSR000350-3"/>
    </source>
</evidence>
<evidence type="ECO:0000256" key="7">
    <source>
        <dbReference type="ARBA" id="ARBA00023002"/>
    </source>
</evidence>
<comment type="subunit">
    <text evidence="2">Homodimer.</text>
</comment>
<dbReference type="GO" id="GO:0004362">
    <property type="term" value="F:glutathione-disulfide reductase (NADPH) activity"/>
    <property type="evidence" value="ECO:0007669"/>
    <property type="project" value="UniProtKB-EC"/>
</dbReference>
<feature type="active site" description="Proton acceptor" evidence="12">
    <location>
        <position position="461"/>
    </location>
</feature>
<dbReference type="InterPro" id="IPR036188">
    <property type="entry name" value="FAD/NAD-bd_sf"/>
</dbReference>
<feature type="binding site" evidence="13">
    <location>
        <position position="322"/>
    </location>
    <ligand>
        <name>FAD</name>
        <dbReference type="ChEBI" id="CHEBI:57692"/>
    </ligand>
</feature>
<keyword evidence="6 13" id="KW-0274">FAD</keyword>
<evidence type="ECO:0000256" key="1">
    <source>
        <dbReference type="ARBA" id="ARBA00007532"/>
    </source>
</evidence>
<evidence type="ECO:0000256" key="11">
    <source>
        <dbReference type="ARBA" id="ARBA00056905"/>
    </source>
</evidence>